<dbReference type="Proteomes" id="UP000077875">
    <property type="component" value="Chromosome"/>
</dbReference>
<evidence type="ECO:0000259" key="4">
    <source>
        <dbReference type="PROSITE" id="PS50887"/>
    </source>
</evidence>
<dbReference type="PANTHER" id="PTHR45138">
    <property type="entry name" value="REGULATORY COMPONENTS OF SENSORY TRANSDUCTION SYSTEM"/>
    <property type="match status" value="1"/>
</dbReference>
<dbReference type="Pfam" id="PF00990">
    <property type="entry name" value="GGDEF"/>
    <property type="match status" value="1"/>
</dbReference>
<dbReference type="EC" id="2.7.7.65" evidence="2"/>
<organism evidence="5 6">
    <name type="scientific">Halotalea alkalilenta</name>
    <dbReference type="NCBI Taxonomy" id="376489"/>
    <lineage>
        <taxon>Bacteria</taxon>
        <taxon>Pseudomonadati</taxon>
        <taxon>Pseudomonadota</taxon>
        <taxon>Gammaproteobacteria</taxon>
        <taxon>Oceanospirillales</taxon>
        <taxon>Halomonadaceae</taxon>
        <taxon>Halotalea</taxon>
    </lineage>
</organism>
<keyword evidence="6" id="KW-1185">Reference proteome</keyword>
<dbReference type="EMBL" id="CP015243">
    <property type="protein sequence ID" value="ANF56863.1"/>
    <property type="molecule type" value="Genomic_DNA"/>
</dbReference>
<dbReference type="SUPFAM" id="SSF55073">
    <property type="entry name" value="Nucleotide cyclase"/>
    <property type="match status" value="1"/>
</dbReference>
<dbReference type="SMART" id="SM00267">
    <property type="entry name" value="GGDEF"/>
    <property type="match status" value="1"/>
</dbReference>
<dbReference type="FunFam" id="3.30.70.270:FF:000001">
    <property type="entry name" value="Diguanylate cyclase domain protein"/>
    <property type="match status" value="1"/>
</dbReference>
<name>A0A172YCA2_9GAMM</name>
<evidence type="ECO:0000256" key="1">
    <source>
        <dbReference type="ARBA" id="ARBA00001946"/>
    </source>
</evidence>
<proteinExistence type="predicted"/>
<evidence type="ECO:0000313" key="5">
    <source>
        <dbReference type="EMBL" id="ANF56863.1"/>
    </source>
</evidence>
<dbReference type="InterPro" id="IPR000160">
    <property type="entry name" value="GGDEF_dom"/>
</dbReference>
<comment type="cofactor">
    <cofactor evidence="1">
        <name>Mg(2+)</name>
        <dbReference type="ChEBI" id="CHEBI:18420"/>
    </cofactor>
</comment>
<evidence type="ECO:0000313" key="6">
    <source>
        <dbReference type="Proteomes" id="UP000077875"/>
    </source>
</evidence>
<dbReference type="PROSITE" id="PS50887">
    <property type="entry name" value="GGDEF"/>
    <property type="match status" value="1"/>
</dbReference>
<dbReference type="Gene3D" id="3.30.70.270">
    <property type="match status" value="1"/>
</dbReference>
<sequence>MNSREPVGIEERVSSLLASSSNRDHPLHIALAELFDAYKHQQSRMERLVHISDGFQRYSLLERQSLIDSYHRQLKRLDKVARISDRYQHAIQQSNVELRQESLFDPLTGLANRRMLTDRILSTSDRARRHSEPFAIAMLDVDHFKRINDQHGHEAGDRVLVAIAATLRDHTRSWDLCGRWGGEEFVLLLPNSGIDEAIPVIERLLEAVRRLSIKVKGEVLKITASCGLSEHREGDSLLQSLNRADAALLDAKRRGRDRCEVELFSD</sequence>
<dbReference type="GO" id="GO:0052621">
    <property type="term" value="F:diguanylate cyclase activity"/>
    <property type="evidence" value="ECO:0007669"/>
    <property type="project" value="UniProtKB-EC"/>
</dbReference>
<comment type="catalytic activity">
    <reaction evidence="3">
        <text>2 GTP = 3',3'-c-di-GMP + 2 diphosphate</text>
        <dbReference type="Rhea" id="RHEA:24898"/>
        <dbReference type="ChEBI" id="CHEBI:33019"/>
        <dbReference type="ChEBI" id="CHEBI:37565"/>
        <dbReference type="ChEBI" id="CHEBI:58805"/>
        <dbReference type="EC" id="2.7.7.65"/>
    </reaction>
</comment>
<dbReference type="RefSeq" id="WP_064121828.1">
    <property type="nucleotide sequence ID" value="NZ_CP015243.1"/>
</dbReference>
<accession>A0A172YCA2</accession>
<dbReference type="AlphaFoldDB" id="A0A172YCA2"/>
<protein>
    <recommendedName>
        <fullName evidence="2">diguanylate cyclase</fullName>
        <ecNumber evidence="2">2.7.7.65</ecNumber>
    </recommendedName>
</protein>
<dbReference type="KEGG" id="haa:A5892_04765"/>
<dbReference type="GO" id="GO:0043709">
    <property type="term" value="P:cell adhesion involved in single-species biofilm formation"/>
    <property type="evidence" value="ECO:0007669"/>
    <property type="project" value="TreeGrafter"/>
</dbReference>
<dbReference type="InterPro" id="IPR050469">
    <property type="entry name" value="Diguanylate_Cyclase"/>
</dbReference>
<dbReference type="InterPro" id="IPR043128">
    <property type="entry name" value="Rev_trsase/Diguanyl_cyclase"/>
</dbReference>
<dbReference type="CDD" id="cd01949">
    <property type="entry name" value="GGDEF"/>
    <property type="match status" value="1"/>
</dbReference>
<dbReference type="GO" id="GO:0005886">
    <property type="term" value="C:plasma membrane"/>
    <property type="evidence" value="ECO:0007669"/>
    <property type="project" value="TreeGrafter"/>
</dbReference>
<feature type="domain" description="GGDEF" evidence="4">
    <location>
        <begin position="132"/>
        <end position="266"/>
    </location>
</feature>
<dbReference type="NCBIfam" id="NF038266">
    <property type="entry name" value="diguan_SiaD"/>
    <property type="match status" value="1"/>
</dbReference>
<dbReference type="InterPro" id="IPR029787">
    <property type="entry name" value="Nucleotide_cyclase"/>
</dbReference>
<dbReference type="NCBIfam" id="TIGR00254">
    <property type="entry name" value="GGDEF"/>
    <property type="match status" value="1"/>
</dbReference>
<evidence type="ECO:0000256" key="2">
    <source>
        <dbReference type="ARBA" id="ARBA00012528"/>
    </source>
</evidence>
<dbReference type="GO" id="GO:1902201">
    <property type="term" value="P:negative regulation of bacterial-type flagellum-dependent cell motility"/>
    <property type="evidence" value="ECO:0007669"/>
    <property type="project" value="TreeGrafter"/>
</dbReference>
<reference evidence="5 6" key="1">
    <citation type="submission" date="2016-04" db="EMBL/GenBank/DDBJ databases">
        <title>Complete Genome Sequence of Halotalea alkalilenta IHB B 13600.</title>
        <authorList>
            <person name="Swarnkar M.K."/>
            <person name="Sharma A."/>
            <person name="Kaushal K."/>
            <person name="Soni R."/>
            <person name="Rana S."/>
            <person name="Singh A.K."/>
            <person name="Gulati A."/>
        </authorList>
    </citation>
    <scope>NUCLEOTIDE SEQUENCE [LARGE SCALE GENOMIC DNA]</scope>
    <source>
        <strain evidence="5 6">IHB B 13600</strain>
    </source>
</reference>
<evidence type="ECO:0000256" key="3">
    <source>
        <dbReference type="ARBA" id="ARBA00034247"/>
    </source>
</evidence>
<gene>
    <name evidence="5" type="ORF">A5892_04765</name>
</gene>
<dbReference type="PANTHER" id="PTHR45138:SF9">
    <property type="entry name" value="DIGUANYLATE CYCLASE DGCM-RELATED"/>
    <property type="match status" value="1"/>
</dbReference>
<dbReference type="STRING" id="376489.A5892_04765"/>